<evidence type="ECO:0000313" key="1">
    <source>
        <dbReference type="EMBL" id="KAJ7530323.1"/>
    </source>
</evidence>
<reference evidence="2" key="1">
    <citation type="journal article" date="2024" name="Proc. Natl. Acad. Sci. U.S.A.">
        <title>Extraordinary preservation of gene collinearity over three hundred million years revealed in homosporous lycophytes.</title>
        <authorList>
            <person name="Li C."/>
            <person name="Wickell D."/>
            <person name="Kuo L.Y."/>
            <person name="Chen X."/>
            <person name="Nie B."/>
            <person name="Liao X."/>
            <person name="Peng D."/>
            <person name="Ji J."/>
            <person name="Jenkins J."/>
            <person name="Williams M."/>
            <person name="Shu S."/>
            <person name="Plott C."/>
            <person name="Barry K."/>
            <person name="Rajasekar S."/>
            <person name="Grimwood J."/>
            <person name="Han X."/>
            <person name="Sun S."/>
            <person name="Hou Z."/>
            <person name="He W."/>
            <person name="Dai G."/>
            <person name="Sun C."/>
            <person name="Schmutz J."/>
            <person name="Leebens-Mack J.H."/>
            <person name="Li F.W."/>
            <person name="Wang L."/>
        </authorList>
    </citation>
    <scope>NUCLEOTIDE SEQUENCE [LARGE SCALE GENOMIC DNA]</scope>
    <source>
        <strain evidence="2">cv. PW_Plant_1</strain>
    </source>
</reference>
<dbReference type="Proteomes" id="UP001162992">
    <property type="component" value="Chromosome 15"/>
</dbReference>
<accession>A0ACC2BKJ8</accession>
<organism evidence="1 2">
    <name type="scientific">Diphasiastrum complanatum</name>
    <name type="common">Issler's clubmoss</name>
    <name type="synonym">Lycopodium complanatum</name>
    <dbReference type="NCBI Taxonomy" id="34168"/>
    <lineage>
        <taxon>Eukaryota</taxon>
        <taxon>Viridiplantae</taxon>
        <taxon>Streptophyta</taxon>
        <taxon>Embryophyta</taxon>
        <taxon>Tracheophyta</taxon>
        <taxon>Lycopodiopsida</taxon>
        <taxon>Lycopodiales</taxon>
        <taxon>Lycopodiaceae</taxon>
        <taxon>Lycopodioideae</taxon>
        <taxon>Diphasiastrum</taxon>
    </lineage>
</organism>
<keyword evidence="2" id="KW-1185">Reference proteome</keyword>
<name>A0ACC2BKJ8_DIPCM</name>
<comment type="caution">
    <text evidence="1">The sequence shown here is derived from an EMBL/GenBank/DDBJ whole genome shotgun (WGS) entry which is preliminary data.</text>
</comment>
<sequence>MIFLKAEALGRKDQTANLRVGCCLLLPFRILRSIINGYIGYCVKKMNIWGLFYKFSIYRKEGRGISLFSTILVEGSRQDNSLGGGKGQAILPFKQFVKSKNLVQILDSLDQQSGHGDCETYAALLQDCCNRKALSAGKRVHFHIIDRGLTKNTYLGNLLISMYSKCGSLEDARRAFDTMPEQDIVSWTALISAYAQNGHGKTALQLFRRMQQLGLQPNNITFVSVLHACCNPAFLQEGKSIHAQIVEKGLLSHINVGNSLVRMYSRCGSLQDAIQIFDQMSDRDVASWNAIIAAYIQYGQGKVALQTFKRMQQLGVNPSKVTFISILSACSDAAFASEGKLIHFCILNHGLESDLIIQNALVNMYSKCGLFDEAHMIFDKMPNRNVVSWTSMIAAYASHANARSALQLFRKMQLEGIKPDRVTYVTMLDTCSSPEFLPEGQIVHALVSDCRLESDLLVGNALVNMYGKCGLPEGARDVFRNMIKKDVISWTTMIAAYVQNGRCDGAHLVFEQMLQDGVKPNKVTFVSIFSACITPAYLSKGKRIHNLFVNSGYELDAVVGTALVDMYGKCGSLQDAHAVFKNIDERDLVSWNAIMTAYAQHGHCRMALQLLGEMQQEGLQPDEVSFSIILEACADRVSLAEGKLLHTFVNQKGLEQDVPLAATLVYMYYKCGSLHDAFSTFIGMHKREVRSWNAVVAAFAQHGHGSKALQLFGQMQWEEMKPTDVTLVGILSACSHTGLVDSGCHYFFSAIVDNNILPTSEIYGCMIDILGRAGKLDEAEDLMFSMPFLPDDVVLTILLGACRVQGDIERGARAAEKLIELDPLNPSSYIVLSNMYASVGRWEDVARVRKAMELRCALFQPVHSS</sequence>
<dbReference type="EMBL" id="CM055106">
    <property type="protein sequence ID" value="KAJ7530323.1"/>
    <property type="molecule type" value="Genomic_DNA"/>
</dbReference>
<gene>
    <name evidence="1" type="ORF">O6H91_15G089400</name>
</gene>
<protein>
    <submittedName>
        <fullName evidence="1">Uncharacterized protein</fullName>
    </submittedName>
</protein>
<evidence type="ECO:0000313" key="2">
    <source>
        <dbReference type="Proteomes" id="UP001162992"/>
    </source>
</evidence>
<proteinExistence type="predicted"/>